<evidence type="ECO:0000313" key="4">
    <source>
        <dbReference type="EMBL" id="CAB4613108.1"/>
    </source>
</evidence>
<dbReference type="PANTHER" id="PTHR43673">
    <property type="entry name" value="NAD(P)H NITROREDUCTASE YDGI-RELATED"/>
    <property type="match status" value="1"/>
</dbReference>
<protein>
    <submittedName>
        <fullName evidence="4">Unannotated protein</fullName>
    </submittedName>
</protein>
<dbReference type="AlphaFoldDB" id="A0A6J6HXA5"/>
<dbReference type="CDD" id="cd02138">
    <property type="entry name" value="TdsD-like"/>
    <property type="match status" value="1"/>
</dbReference>
<dbReference type="SUPFAM" id="SSF55469">
    <property type="entry name" value="FMN-dependent nitroreductase-like"/>
    <property type="match status" value="1"/>
</dbReference>
<gene>
    <name evidence="4" type="ORF">UFOPK1857_00539</name>
</gene>
<name>A0A6J6HXA5_9ZZZZ</name>
<evidence type="ECO:0000259" key="3">
    <source>
        <dbReference type="Pfam" id="PF00881"/>
    </source>
</evidence>
<dbReference type="InterPro" id="IPR000415">
    <property type="entry name" value="Nitroreductase-like"/>
</dbReference>
<dbReference type="Gene3D" id="3.40.109.10">
    <property type="entry name" value="NADH Oxidase"/>
    <property type="match status" value="1"/>
</dbReference>
<evidence type="ECO:0000256" key="1">
    <source>
        <dbReference type="ARBA" id="ARBA00007118"/>
    </source>
</evidence>
<accession>A0A6J6HXA5</accession>
<comment type="similarity">
    <text evidence="1">Belongs to the nitroreductase family.</text>
</comment>
<sequence length="194" mass="20450">MTSRIAVTAAPILPVLAERWSPRSLDANYEISDQDLLSVVEAGRWAPSAMNVQPWRFSAAKRGSELFGKIASHLGGFNASWSPKAAAYVVVSAFTNGDSGQPGTTSQFDAGIATAQILIQAEGLGLHGHVMGGIDHVALHTELSYPENLAVLVVIAIGKGAPAELLEGGAYDREVAMRSRLPLDEIVLHGLPNA</sequence>
<reference evidence="4" key="1">
    <citation type="submission" date="2020-05" db="EMBL/GenBank/DDBJ databases">
        <authorList>
            <person name="Chiriac C."/>
            <person name="Salcher M."/>
            <person name="Ghai R."/>
            <person name="Kavagutti S V."/>
        </authorList>
    </citation>
    <scope>NUCLEOTIDE SEQUENCE</scope>
</reference>
<dbReference type="PANTHER" id="PTHR43673:SF10">
    <property type="entry name" value="NADH DEHYDROGENASE_NAD(P)H NITROREDUCTASE XCC3605-RELATED"/>
    <property type="match status" value="1"/>
</dbReference>
<keyword evidence="2" id="KW-0560">Oxidoreductase</keyword>
<feature type="domain" description="Nitroreductase" evidence="3">
    <location>
        <begin position="17"/>
        <end position="65"/>
    </location>
</feature>
<proteinExistence type="inferred from homology"/>
<dbReference type="Pfam" id="PF00881">
    <property type="entry name" value="Nitroreductase"/>
    <property type="match status" value="2"/>
</dbReference>
<dbReference type="InterPro" id="IPR029479">
    <property type="entry name" value="Nitroreductase"/>
</dbReference>
<feature type="domain" description="Nitroreductase" evidence="3">
    <location>
        <begin position="85"/>
        <end position="159"/>
    </location>
</feature>
<dbReference type="EMBL" id="CAEZUU010000099">
    <property type="protein sequence ID" value="CAB4613108.1"/>
    <property type="molecule type" value="Genomic_DNA"/>
</dbReference>
<evidence type="ECO:0000256" key="2">
    <source>
        <dbReference type="ARBA" id="ARBA00023002"/>
    </source>
</evidence>
<dbReference type="GO" id="GO:0016491">
    <property type="term" value="F:oxidoreductase activity"/>
    <property type="evidence" value="ECO:0007669"/>
    <property type="project" value="UniProtKB-KW"/>
</dbReference>
<organism evidence="4">
    <name type="scientific">freshwater metagenome</name>
    <dbReference type="NCBI Taxonomy" id="449393"/>
    <lineage>
        <taxon>unclassified sequences</taxon>
        <taxon>metagenomes</taxon>
        <taxon>ecological metagenomes</taxon>
    </lineage>
</organism>